<name>A0AAN6QEC3_9PEZI</name>
<dbReference type="Proteomes" id="UP001305647">
    <property type="component" value="Unassembled WGS sequence"/>
</dbReference>
<comment type="caution">
    <text evidence="1">The sequence shown here is derived from an EMBL/GenBank/DDBJ whole genome shotgun (WGS) entry which is preliminary data.</text>
</comment>
<organism evidence="1 2">
    <name type="scientific">Parathielavia hyrcaniae</name>
    <dbReference type="NCBI Taxonomy" id="113614"/>
    <lineage>
        <taxon>Eukaryota</taxon>
        <taxon>Fungi</taxon>
        <taxon>Dikarya</taxon>
        <taxon>Ascomycota</taxon>
        <taxon>Pezizomycotina</taxon>
        <taxon>Sordariomycetes</taxon>
        <taxon>Sordariomycetidae</taxon>
        <taxon>Sordariales</taxon>
        <taxon>Chaetomiaceae</taxon>
        <taxon>Parathielavia</taxon>
    </lineage>
</organism>
<evidence type="ECO:0000313" key="2">
    <source>
        <dbReference type="Proteomes" id="UP001305647"/>
    </source>
</evidence>
<keyword evidence="2" id="KW-1185">Reference proteome</keyword>
<dbReference type="EMBL" id="MU863624">
    <property type="protein sequence ID" value="KAK4106670.1"/>
    <property type="molecule type" value="Genomic_DNA"/>
</dbReference>
<reference evidence="1" key="2">
    <citation type="submission" date="2023-05" db="EMBL/GenBank/DDBJ databases">
        <authorList>
            <consortium name="Lawrence Berkeley National Laboratory"/>
            <person name="Steindorff A."/>
            <person name="Hensen N."/>
            <person name="Bonometti L."/>
            <person name="Westerberg I."/>
            <person name="Brannstrom I.O."/>
            <person name="Guillou S."/>
            <person name="Cros-Aarteil S."/>
            <person name="Calhoun S."/>
            <person name="Haridas S."/>
            <person name="Kuo A."/>
            <person name="Mondo S."/>
            <person name="Pangilinan J."/>
            <person name="Riley R."/>
            <person name="Labutti K."/>
            <person name="Andreopoulos B."/>
            <person name="Lipzen A."/>
            <person name="Chen C."/>
            <person name="Yanf M."/>
            <person name="Daum C."/>
            <person name="Ng V."/>
            <person name="Clum A."/>
            <person name="Ohm R."/>
            <person name="Martin F."/>
            <person name="Silar P."/>
            <person name="Natvig D."/>
            <person name="Lalanne C."/>
            <person name="Gautier V."/>
            <person name="Ament-Velasquez S.L."/>
            <person name="Kruys A."/>
            <person name="Hutchinson M.I."/>
            <person name="Powell A.J."/>
            <person name="Barry K."/>
            <person name="Miller A.N."/>
            <person name="Grigoriev I.V."/>
            <person name="Debuchy R."/>
            <person name="Gladieux P."/>
            <person name="Thoren M.H."/>
            <person name="Johannesson H."/>
        </authorList>
    </citation>
    <scope>NUCLEOTIDE SEQUENCE</scope>
    <source>
        <strain evidence="1">CBS 757.83</strain>
    </source>
</reference>
<evidence type="ECO:0000313" key="1">
    <source>
        <dbReference type="EMBL" id="KAK4106670.1"/>
    </source>
</evidence>
<accession>A0AAN6QEC3</accession>
<gene>
    <name evidence="1" type="ORF">N658DRAFT_555488</name>
</gene>
<dbReference type="AlphaFoldDB" id="A0AAN6QEC3"/>
<sequence length="361" mass="40758">MCKVRIIQLSKHDVRLRLATKLFSDAGDGDYISPTLQRCQQDEDEDPRPALDFRACRACPWHNCCVIWYQAVVCQWYYDNAEVLADREDVELYCPNCNGLCPSMVLEEEQEDDSEENMHPSWTSFGDALGRLTLFPAGELIDPPAAGALDAESDGFYDDRSQMQRHGEELCIDKELLAKGISLARACLDSLERDLADDAFLRSFAEEPMMHLLRVRLARKCVREVQGAEREAADSFRGMMKRAGFVLGALNTMPREGQSLTTRDGSYSVSREMLDLGKLDRQAVIDACDGPLEQSAVLTERFISIKGLVEIPKRLRHVTARRDTVTPIRPCRRGASGTAWKRRGRFETRQSNDSKASRGAW</sequence>
<proteinExistence type="predicted"/>
<protein>
    <submittedName>
        <fullName evidence="1">Uncharacterized protein</fullName>
    </submittedName>
</protein>
<reference evidence="1" key="1">
    <citation type="journal article" date="2023" name="Mol. Phylogenet. Evol.">
        <title>Genome-scale phylogeny and comparative genomics of the fungal order Sordariales.</title>
        <authorList>
            <person name="Hensen N."/>
            <person name="Bonometti L."/>
            <person name="Westerberg I."/>
            <person name="Brannstrom I.O."/>
            <person name="Guillou S."/>
            <person name="Cros-Aarteil S."/>
            <person name="Calhoun S."/>
            <person name="Haridas S."/>
            <person name="Kuo A."/>
            <person name="Mondo S."/>
            <person name="Pangilinan J."/>
            <person name="Riley R."/>
            <person name="LaButti K."/>
            <person name="Andreopoulos B."/>
            <person name="Lipzen A."/>
            <person name="Chen C."/>
            <person name="Yan M."/>
            <person name="Daum C."/>
            <person name="Ng V."/>
            <person name="Clum A."/>
            <person name="Steindorff A."/>
            <person name="Ohm R.A."/>
            <person name="Martin F."/>
            <person name="Silar P."/>
            <person name="Natvig D.O."/>
            <person name="Lalanne C."/>
            <person name="Gautier V."/>
            <person name="Ament-Velasquez S.L."/>
            <person name="Kruys A."/>
            <person name="Hutchinson M.I."/>
            <person name="Powell A.J."/>
            <person name="Barry K."/>
            <person name="Miller A.N."/>
            <person name="Grigoriev I.V."/>
            <person name="Debuchy R."/>
            <person name="Gladieux P."/>
            <person name="Hiltunen Thoren M."/>
            <person name="Johannesson H."/>
        </authorList>
    </citation>
    <scope>NUCLEOTIDE SEQUENCE</scope>
    <source>
        <strain evidence="1">CBS 757.83</strain>
    </source>
</reference>